<dbReference type="InterPro" id="IPR043519">
    <property type="entry name" value="NT_sf"/>
</dbReference>
<dbReference type="InterPro" id="IPR007685">
    <property type="entry name" value="RelA_SpoT"/>
</dbReference>
<dbReference type="Proteomes" id="UP000317982">
    <property type="component" value="Unassembled WGS sequence"/>
</dbReference>
<dbReference type="PANTHER" id="PTHR21262">
    <property type="entry name" value="GUANOSINE-3',5'-BIS DIPHOSPHATE 3'-PYROPHOSPHOHYDROLASE"/>
    <property type="match status" value="1"/>
</dbReference>
<dbReference type="CDD" id="cd01668">
    <property type="entry name" value="TGS_RSH"/>
    <property type="match status" value="1"/>
</dbReference>
<dbReference type="OrthoDB" id="9805041at2"/>
<dbReference type="Gene3D" id="3.10.20.30">
    <property type="match status" value="1"/>
</dbReference>
<evidence type="ECO:0000256" key="1">
    <source>
        <dbReference type="ARBA" id="ARBA00025704"/>
    </source>
</evidence>
<dbReference type="CDD" id="cd00077">
    <property type="entry name" value="HDc"/>
    <property type="match status" value="1"/>
</dbReference>
<dbReference type="FunFam" id="3.10.20.30:FF:000002">
    <property type="entry name" value="GTP pyrophosphokinase (RelA/SpoT)"/>
    <property type="match status" value="1"/>
</dbReference>
<evidence type="ECO:0000256" key="2">
    <source>
        <dbReference type="RuleBase" id="RU003847"/>
    </source>
</evidence>
<dbReference type="InterPro" id="IPR003607">
    <property type="entry name" value="HD/PDEase_dom"/>
</dbReference>
<comment type="caution">
    <text evidence="6">The sequence shown here is derived from an EMBL/GenBank/DDBJ whole genome shotgun (WGS) entry which is preliminary data.</text>
</comment>
<dbReference type="Pfam" id="PF02824">
    <property type="entry name" value="TGS"/>
    <property type="match status" value="1"/>
</dbReference>
<comment type="similarity">
    <text evidence="2">Belongs to the relA/spoT family.</text>
</comment>
<feature type="domain" description="TGS" evidence="5">
    <location>
        <begin position="432"/>
        <end position="493"/>
    </location>
</feature>
<dbReference type="GO" id="GO:0015969">
    <property type="term" value="P:guanosine tetraphosphate metabolic process"/>
    <property type="evidence" value="ECO:0007669"/>
    <property type="project" value="InterPro"/>
</dbReference>
<evidence type="ECO:0000259" key="5">
    <source>
        <dbReference type="PROSITE" id="PS51880"/>
    </source>
</evidence>
<dbReference type="PROSITE" id="PS51880">
    <property type="entry name" value="TGS"/>
    <property type="match status" value="1"/>
</dbReference>
<comment type="pathway">
    <text evidence="1">Purine metabolism.</text>
</comment>
<proteinExistence type="inferred from homology"/>
<dbReference type="EMBL" id="VIRS01000002">
    <property type="protein sequence ID" value="TQS46431.1"/>
    <property type="molecule type" value="Genomic_DNA"/>
</dbReference>
<dbReference type="Pfam" id="PF13328">
    <property type="entry name" value="HD_4"/>
    <property type="match status" value="1"/>
</dbReference>
<dbReference type="SMART" id="SM00954">
    <property type="entry name" value="RelA_SpoT"/>
    <property type="match status" value="1"/>
</dbReference>
<dbReference type="GO" id="GO:0016787">
    <property type="term" value="F:hydrolase activity"/>
    <property type="evidence" value="ECO:0007669"/>
    <property type="project" value="UniProtKB-KW"/>
</dbReference>
<keyword evidence="7" id="KW-1185">Reference proteome</keyword>
<dbReference type="PROSITE" id="PS51831">
    <property type="entry name" value="HD"/>
    <property type="match status" value="1"/>
</dbReference>
<feature type="domain" description="HD" evidence="4">
    <location>
        <begin position="95"/>
        <end position="193"/>
    </location>
</feature>
<dbReference type="CDD" id="cd05399">
    <property type="entry name" value="NT_Rel-Spo_like"/>
    <property type="match status" value="1"/>
</dbReference>
<dbReference type="InParanoid" id="A0A545AYP1"/>
<dbReference type="InterPro" id="IPR033655">
    <property type="entry name" value="TGS_RelA/SpoT"/>
</dbReference>
<dbReference type="GO" id="GO:0005886">
    <property type="term" value="C:plasma membrane"/>
    <property type="evidence" value="ECO:0007669"/>
    <property type="project" value="TreeGrafter"/>
</dbReference>
<reference evidence="6 7" key="1">
    <citation type="submission" date="2019-07" db="EMBL/GenBank/DDBJ databases">
        <title>Cryptosporangium phraense sp. nov., isolated from plant litter.</title>
        <authorList>
            <person name="Suriyachadkun C."/>
        </authorList>
    </citation>
    <scope>NUCLEOTIDE SEQUENCE [LARGE SCALE GENOMIC DNA]</scope>
    <source>
        <strain evidence="6 7">A-T 5661</strain>
    </source>
</reference>
<evidence type="ECO:0000313" key="6">
    <source>
        <dbReference type="EMBL" id="TQS46431.1"/>
    </source>
</evidence>
<protein>
    <submittedName>
        <fullName evidence="6">Bifunctional (P)ppGpp synthetase/guanosine-3',5'-bis(Diphosphate) 3'-pyrophosphohydrolase</fullName>
    </submittedName>
</protein>
<dbReference type="SUPFAM" id="SSF81271">
    <property type="entry name" value="TGS-like"/>
    <property type="match status" value="1"/>
</dbReference>
<dbReference type="Pfam" id="PF04607">
    <property type="entry name" value="RelA_SpoT"/>
    <property type="match status" value="1"/>
</dbReference>
<dbReference type="InterPro" id="IPR012675">
    <property type="entry name" value="Beta-grasp_dom_sf"/>
</dbReference>
<dbReference type="SUPFAM" id="SSF81301">
    <property type="entry name" value="Nucleotidyltransferase"/>
    <property type="match status" value="1"/>
</dbReference>
<dbReference type="InterPro" id="IPR004095">
    <property type="entry name" value="TGS"/>
</dbReference>
<dbReference type="SMART" id="SM00471">
    <property type="entry name" value="HDc"/>
    <property type="match status" value="1"/>
</dbReference>
<dbReference type="NCBIfam" id="TIGR00691">
    <property type="entry name" value="spoT_relA"/>
    <property type="match status" value="1"/>
</dbReference>
<evidence type="ECO:0000256" key="3">
    <source>
        <dbReference type="SAM" id="MobiDB-lite"/>
    </source>
</evidence>
<accession>A0A545AYP1</accession>
<keyword evidence="6" id="KW-0378">Hydrolase</keyword>
<feature type="region of interest" description="Disordered" evidence="3">
    <location>
        <begin position="1"/>
        <end position="32"/>
    </location>
</feature>
<dbReference type="PANTHER" id="PTHR21262:SF31">
    <property type="entry name" value="GTP PYROPHOSPHOKINASE"/>
    <property type="match status" value="1"/>
</dbReference>
<dbReference type="FunFam" id="1.10.3210.10:FF:000001">
    <property type="entry name" value="GTP pyrophosphokinase RelA"/>
    <property type="match status" value="1"/>
</dbReference>
<dbReference type="Gene3D" id="3.30.460.10">
    <property type="entry name" value="Beta Polymerase, domain 2"/>
    <property type="match status" value="1"/>
</dbReference>
<dbReference type="Gene3D" id="1.10.3210.10">
    <property type="entry name" value="Hypothetical protein af1432"/>
    <property type="match status" value="1"/>
</dbReference>
<evidence type="ECO:0000259" key="4">
    <source>
        <dbReference type="PROSITE" id="PS51831"/>
    </source>
</evidence>
<organism evidence="6 7">
    <name type="scientific">Cryptosporangium phraense</name>
    <dbReference type="NCBI Taxonomy" id="2593070"/>
    <lineage>
        <taxon>Bacteria</taxon>
        <taxon>Bacillati</taxon>
        <taxon>Actinomycetota</taxon>
        <taxon>Actinomycetes</taxon>
        <taxon>Cryptosporangiales</taxon>
        <taxon>Cryptosporangiaceae</taxon>
        <taxon>Cryptosporangium</taxon>
    </lineage>
</organism>
<dbReference type="InterPro" id="IPR006674">
    <property type="entry name" value="HD_domain"/>
</dbReference>
<comment type="function">
    <text evidence="2">In eubacteria ppGpp (guanosine 3'-diphosphate 5'-diphosphate) is a mediator of the stringent response that coordinates a variety of cellular activities in response to changes in nutritional abundance.</text>
</comment>
<dbReference type="InterPro" id="IPR004811">
    <property type="entry name" value="RelA/Spo_fam"/>
</dbReference>
<name>A0A545AYP1_9ACTN</name>
<gene>
    <name evidence="6" type="ORF">FL583_03300</name>
</gene>
<dbReference type="SUPFAM" id="SSF109604">
    <property type="entry name" value="HD-domain/PDEase-like"/>
    <property type="match status" value="1"/>
</dbReference>
<dbReference type="InterPro" id="IPR012676">
    <property type="entry name" value="TGS-like"/>
</dbReference>
<dbReference type="AlphaFoldDB" id="A0A545AYP1"/>
<sequence length="599" mass="65935">MSAEATPFGSNPTQPLGRRASTDAETGGTVTGGPVRAFRALLRGTANPRDDDPLHTLLGLHRTVHPKADVEVLRRAYTIAERAHRGQMRKSGDPYITHPLAVTEICAELGMDTTALVAAILHDTVEDTQYTLDQLRADFGDEVALLVDGLTKLDKVRFGTAAAEAETNRKMIVTAGRDPRVLVIKLADRVHNMRTLGFKSGPSQQRIARATNEVLIPLAGRLGIHKLKRELEDLVFRILHPDAYLEVERRVESRMAERRKYLDDLVEGAAAELRGARIKATVTWRERHLKSVWKQINKTPNAPDDFIGADRLVVVIEGEPTDCYAALGIIHGRWHPIPGRFKDHIGVPKFNMYQSLHTTVIAPDGRCDVLIRTEGMNRVAEYGIAALHRFGRDRVGDAAAELEWLQRVLDWEGDAAEPGEFMDSLRSGLADHEVMVFTPNGRAISLPENATPVDFAYAVSTHLGDRCIGTKVNGQLVPLARPLSDGDVVEVLTSPSEYSGPSEEWLRFAKSPQAQIQIRRWFAEDVSEVSIENGRRDIAAALAVEGRVLAHDRPLSMLARSLDLPDHDSLCAAVADGRLDPADVAKRLILIVDGPGEPT</sequence>
<evidence type="ECO:0000313" key="7">
    <source>
        <dbReference type="Proteomes" id="UP000317982"/>
    </source>
</evidence>